<protein>
    <submittedName>
        <fullName evidence="1">Uncharacterized protein</fullName>
    </submittedName>
</protein>
<reference evidence="1" key="2">
    <citation type="submission" date="2019-01" db="UniProtKB">
        <authorList>
            <consortium name="EnsemblPlants"/>
        </authorList>
    </citation>
    <scope>IDENTIFICATION</scope>
    <source>
        <strain evidence="1">cv. Heinz 1706</strain>
    </source>
</reference>
<evidence type="ECO:0000313" key="2">
    <source>
        <dbReference type="Proteomes" id="UP000004994"/>
    </source>
</evidence>
<proteinExistence type="predicted"/>
<sequence length="128" mass="14737">MSNSSGSCLVWWILPSSGLKDMIGYFSFDSMMLMFFDDLTDGTSWFRKLDKYLIICTLIAAECSSIFALRKRDVLCIFSDFRGMVWNIPTSHLTGKLSTVRYKSDELWEVGEQFEGKLLLQERLSTSM</sequence>
<dbReference type="Proteomes" id="UP000004994">
    <property type="component" value="Chromosome 8"/>
</dbReference>
<reference evidence="1" key="1">
    <citation type="journal article" date="2012" name="Nature">
        <title>The tomato genome sequence provides insights into fleshy fruit evolution.</title>
        <authorList>
            <consortium name="Tomato Genome Consortium"/>
        </authorList>
    </citation>
    <scope>NUCLEOTIDE SEQUENCE [LARGE SCALE GENOMIC DNA]</scope>
    <source>
        <strain evidence="1">cv. Heinz 1706</strain>
    </source>
</reference>
<evidence type="ECO:0000313" key="1">
    <source>
        <dbReference type="EnsemblPlants" id="Solyc08g078785.1.1"/>
    </source>
</evidence>
<organism evidence="1">
    <name type="scientific">Solanum lycopersicum</name>
    <name type="common">Tomato</name>
    <name type="synonym">Lycopersicon esculentum</name>
    <dbReference type="NCBI Taxonomy" id="4081"/>
    <lineage>
        <taxon>Eukaryota</taxon>
        <taxon>Viridiplantae</taxon>
        <taxon>Streptophyta</taxon>
        <taxon>Embryophyta</taxon>
        <taxon>Tracheophyta</taxon>
        <taxon>Spermatophyta</taxon>
        <taxon>Magnoliopsida</taxon>
        <taxon>eudicotyledons</taxon>
        <taxon>Gunneridae</taxon>
        <taxon>Pentapetalae</taxon>
        <taxon>asterids</taxon>
        <taxon>lamiids</taxon>
        <taxon>Solanales</taxon>
        <taxon>Solanaceae</taxon>
        <taxon>Solanoideae</taxon>
        <taxon>Solaneae</taxon>
        <taxon>Solanum</taxon>
        <taxon>Solanum subgen. Lycopersicon</taxon>
    </lineage>
</organism>
<dbReference type="InParanoid" id="A0A3Q7HT13"/>
<dbReference type="AlphaFoldDB" id="A0A3Q7HT13"/>
<accession>A0A3Q7HT13</accession>
<dbReference type="EnsemblPlants" id="Solyc08g078785.1.1">
    <property type="protein sequence ID" value="Solyc08g078785.1.1"/>
    <property type="gene ID" value="Solyc08g078785.1"/>
</dbReference>
<keyword evidence="2" id="KW-1185">Reference proteome</keyword>
<dbReference type="Gramene" id="Solyc08g078785.1.1">
    <property type="protein sequence ID" value="Solyc08g078785.1.1"/>
    <property type="gene ID" value="Solyc08g078785.1"/>
</dbReference>
<name>A0A3Q7HT13_SOLLC</name>